<dbReference type="EMBL" id="CP012661">
    <property type="protein sequence ID" value="AMY67587.1"/>
    <property type="molecule type" value="Genomic_DNA"/>
</dbReference>
<sequence>MVAPPRSVDLPMLAALRAHDTFAVEVAHPVEVGADQMEHLTGWLSKRLGQPFAAPDLGAFGFDVIGGRILPAASGTAALWMYENEAGERLTLYAAPQPEGGQTAFRFIEAEATQGFWWVDGSFGYAVVGNIPRAALRGIAIAAHEQLI</sequence>
<dbReference type="Proteomes" id="UP000076128">
    <property type="component" value="Chromosome"/>
</dbReference>
<evidence type="ECO:0000313" key="2">
    <source>
        <dbReference type="Proteomes" id="UP000076128"/>
    </source>
</evidence>
<dbReference type="STRING" id="1335048.AKL17_0325"/>
<keyword evidence="1" id="KW-0812">Transmembrane</keyword>
<proteinExistence type="predicted"/>
<organism evidence="1 2">
    <name type="scientific">Frigidibacter mobilis</name>
    <dbReference type="NCBI Taxonomy" id="1335048"/>
    <lineage>
        <taxon>Bacteria</taxon>
        <taxon>Pseudomonadati</taxon>
        <taxon>Pseudomonadota</taxon>
        <taxon>Alphaproteobacteria</taxon>
        <taxon>Rhodobacterales</taxon>
        <taxon>Paracoccaceae</taxon>
        <taxon>Frigidibacter</taxon>
    </lineage>
</organism>
<gene>
    <name evidence="1" type="ORF">AKL17_0325</name>
</gene>
<keyword evidence="1" id="KW-0472">Membrane</keyword>
<keyword evidence="2" id="KW-1185">Reference proteome</keyword>
<evidence type="ECO:0000313" key="1">
    <source>
        <dbReference type="EMBL" id="AMY67587.1"/>
    </source>
</evidence>
<protein>
    <submittedName>
        <fullName evidence="1">Putative transmembrane anti-sigma factor</fullName>
    </submittedName>
</protein>
<dbReference type="OrthoDB" id="7187254at2"/>
<dbReference type="KEGG" id="daa:AKL17_0325"/>
<name>A0A159YYY5_9RHOB</name>
<accession>A0A159YYY5</accession>
<dbReference type="AlphaFoldDB" id="A0A159YYY5"/>
<reference evidence="1 2" key="1">
    <citation type="submission" date="2015-09" db="EMBL/GenBank/DDBJ databases">
        <title>Complete genome sequence of Defluviimonas alba cai42t isolated from an oilfield in Xinjiang.</title>
        <authorList>
            <person name="Geng S."/>
            <person name="Pan X."/>
            <person name="Wu X."/>
        </authorList>
    </citation>
    <scope>NUCLEOTIDE SEQUENCE [LARGE SCALE GENOMIC DNA]</scope>
    <source>
        <strain evidence="2">cai42</strain>
    </source>
</reference>